<dbReference type="SUPFAM" id="SSF51735">
    <property type="entry name" value="NAD(P)-binding Rossmann-fold domains"/>
    <property type="match status" value="1"/>
</dbReference>
<feature type="domain" description="NAD-dependent epimerase/dehydratase" evidence="2">
    <location>
        <begin position="7"/>
        <end position="240"/>
    </location>
</feature>
<gene>
    <name evidence="3" type="ORF">GCM10023313_17630</name>
</gene>
<dbReference type="CDD" id="cd08946">
    <property type="entry name" value="SDR_e"/>
    <property type="match status" value="1"/>
</dbReference>
<dbReference type="EMBL" id="BAABJI010000002">
    <property type="protein sequence ID" value="GAA4914712.1"/>
    <property type="molecule type" value="Genomic_DNA"/>
</dbReference>
<dbReference type="Proteomes" id="UP001501436">
    <property type="component" value="Unassembled WGS sequence"/>
</dbReference>
<accession>A0ABP9FRU0</accession>
<evidence type="ECO:0000256" key="1">
    <source>
        <dbReference type="ARBA" id="ARBA00007637"/>
    </source>
</evidence>
<comment type="caution">
    <text evidence="3">The sequence shown here is derived from an EMBL/GenBank/DDBJ whole genome shotgun (WGS) entry which is preliminary data.</text>
</comment>
<protein>
    <submittedName>
        <fullName evidence="3">SDR family oxidoreductase</fullName>
    </submittedName>
</protein>
<dbReference type="RefSeq" id="WP_345330771.1">
    <property type="nucleotide sequence ID" value="NZ_BAABJI010000002.1"/>
</dbReference>
<dbReference type="InterPro" id="IPR036291">
    <property type="entry name" value="NAD(P)-bd_dom_sf"/>
</dbReference>
<keyword evidence="4" id="KW-1185">Reference proteome</keyword>
<evidence type="ECO:0000259" key="2">
    <source>
        <dbReference type="Pfam" id="PF01370"/>
    </source>
</evidence>
<reference evidence="4" key="1">
    <citation type="journal article" date="2019" name="Int. J. Syst. Evol. Microbiol.">
        <title>The Global Catalogue of Microorganisms (GCM) 10K type strain sequencing project: providing services to taxonomists for standard genome sequencing and annotation.</title>
        <authorList>
            <consortium name="The Broad Institute Genomics Platform"/>
            <consortium name="The Broad Institute Genome Sequencing Center for Infectious Disease"/>
            <person name="Wu L."/>
            <person name="Ma J."/>
        </authorList>
    </citation>
    <scope>NUCLEOTIDE SEQUENCE [LARGE SCALE GENOMIC DNA]</scope>
    <source>
        <strain evidence="4">JCM 18283</strain>
    </source>
</reference>
<evidence type="ECO:0000313" key="3">
    <source>
        <dbReference type="EMBL" id="GAA4914712.1"/>
    </source>
</evidence>
<sequence>MKYNKTILITGASGFLGTWLADELAEQGYNLIGIDMRAPLRPALWDGFATSSLETVDLDRLLQGHKLDAVCHLAGGASVAASVNDPYSDFSSLLPGTARLALYIAKAQSEAKLLFFSSAAVYGNPKTLPITEQTPVMPISPYGIHKATAETLLMNYSRALNLQVVVFRIFSVYGPGLRKQLIYDVTQRAIQAATLGQKSIQLFGTGAESRDFMYVRDVCRAVTSVINQQQGEKYSIYNLASGIESTVADVARCLIGSLNIDMEIAFDGKVPPGDPTNWRADVSKLDDIGFSSVYSLNEGLNEVAQWAKVTV</sequence>
<name>A0ABP9FRU0_9SPHI</name>
<evidence type="ECO:0000313" key="4">
    <source>
        <dbReference type="Proteomes" id="UP001501436"/>
    </source>
</evidence>
<dbReference type="PANTHER" id="PTHR43000">
    <property type="entry name" value="DTDP-D-GLUCOSE 4,6-DEHYDRATASE-RELATED"/>
    <property type="match status" value="1"/>
</dbReference>
<dbReference type="InterPro" id="IPR001509">
    <property type="entry name" value="Epimerase_deHydtase"/>
</dbReference>
<organism evidence="3 4">
    <name type="scientific">Mucilaginibacter defluvii</name>
    <dbReference type="NCBI Taxonomy" id="1196019"/>
    <lineage>
        <taxon>Bacteria</taxon>
        <taxon>Pseudomonadati</taxon>
        <taxon>Bacteroidota</taxon>
        <taxon>Sphingobacteriia</taxon>
        <taxon>Sphingobacteriales</taxon>
        <taxon>Sphingobacteriaceae</taxon>
        <taxon>Mucilaginibacter</taxon>
    </lineage>
</organism>
<dbReference type="Gene3D" id="3.40.50.720">
    <property type="entry name" value="NAD(P)-binding Rossmann-like Domain"/>
    <property type="match status" value="1"/>
</dbReference>
<proteinExistence type="inferred from homology"/>
<comment type="similarity">
    <text evidence="1">Belongs to the NAD(P)-dependent epimerase/dehydratase family.</text>
</comment>
<dbReference type="Pfam" id="PF01370">
    <property type="entry name" value="Epimerase"/>
    <property type="match status" value="1"/>
</dbReference>